<evidence type="ECO:0000313" key="3">
    <source>
        <dbReference type="Proteomes" id="UP001610818"/>
    </source>
</evidence>
<keyword evidence="3" id="KW-1185">Reference proteome</keyword>
<evidence type="ECO:0000313" key="2">
    <source>
        <dbReference type="EMBL" id="MFH8550662.1"/>
    </source>
</evidence>
<proteinExistence type="predicted"/>
<reference evidence="2 3" key="1">
    <citation type="submission" date="2024-10" db="EMBL/GenBank/DDBJ databases">
        <title>The Natural Products Discovery Center: Release of the First 8490 Sequenced Strains for Exploring Actinobacteria Biosynthetic Diversity.</title>
        <authorList>
            <person name="Kalkreuter E."/>
            <person name="Kautsar S.A."/>
            <person name="Yang D."/>
            <person name="Bader C.D."/>
            <person name="Teijaro C.N."/>
            <person name="Fluegel L."/>
            <person name="Davis C.M."/>
            <person name="Simpson J.R."/>
            <person name="Lauterbach L."/>
            <person name="Steele A.D."/>
            <person name="Gui C."/>
            <person name="Meng S."/>
            <person name="Li G."/>
            <person name="Viehrig K."/>
            <person name="Ye F."/>
            <person name="Su P."/>
            <person name="Kiefer A.F."/>
            <person name="Nichols A."/>
            <person name="Cepeda A.J."/>
            <person name="Yan W."/>
            <person name="Fan B."/>
            <person name="Jiang Y."/>
            <person name="Adhikari A."/>
            <person name="Zheng C.-J."/>
            <person name="Schuster L."/>
            <person name="Cowan T.M."/>
            <person name="Smanski M.J."/>
            <person name="Chevrette M.G."/>
            <person name="De Carvalho L.P.S."/>
            <person name="Shen B."/>
        </authorList>
    </citation>
    <scope>NUCLEOTIDE SEQUENCE [LARGE SCALE GENOMIC DNA]</scope>
    <source>
        <strain evidence="2 3">NPDC017990</strain>
    </source>
</reference>
<dbReference type="RefSeq" id="WP_397717230.1">
    <property type="nucleotide sequence ID" value="NZ_JBIRGN010000008.1"/>
</dbReference>
<evidence type="ECO:0000256" key="1">
    <source>
        <dbReference type="SAM" id="MobiDB-lite"/>
    </source>
</evidence>
<feature type="compositionally biased region" description="Basic residues" evidence="1">
    <location>
        <begin position="37"/>
        <end position="46"/>
    </location>
</feature>
<dbReference type="Proteomes" id="UP001610818">
    <property type="component" value="Unassembled WGS sequence"/>
</dbReference>
<sequence>MAGQGPSSITTLLSEARLVGAPDRRGRAGQAETSPRAPKHRERVRRGSPPNSRAVCASPKRCPGPRLRQELLDTGCGEAGPGLARAWHGQDPVSVQEKVTAIHGPAAGDQLASGVAADRLRRPAIAGGQLKPCEAAQAARVRFGALPRLVSGGLFGPVRQYSGGALPR</sequence>
<feature type="compositionally biased region" description="Polar residues" evidence="1">
    <location>
        <begin position="1"/>
        <end position="13"/>
    </location>
</feature>
<dbReference type="Pfam" id="PF19691">
    <property type="entry name" value="DUF6192"/>
    <property type="match status" value="1"/>
</dbReference>
<accession>A0ABW7R069</accession>
<organism evidence="2 3">
    <name type="scientific">Streptomyces longisporoflavus</name>
    <dbReference type="NCBI Taxonomy" id="28044"/>
    <lineage>
        <taxon>Bacteria</taxon>
        <taxon>Bacillati</taxon>
        <taxon>Actinomycetota</taxon>
        <taxon>Actinomycetes</taxon>
        <taxon>Kitasatosporales</taxon>
        <taxon>Streptomycetaceae</taxon>
        <taxon>Streptomyces</taxon>
    </lineage>
</organism>
<dbReference type="InterPro" id="IPR045683">
    <property type="entry name" value="DUF6192"/>
</dbReference>
<comment type="caution">
    <text evidence="2">The sequence shown here is derived from an EMBL/GenBank/DDBJ whole genome shotgun (WGS) entry which is preliminary data.</text>
</comment>
<name>A0ABW7R069_9ACTN</name>
<protein>
    <submittedName>
        <fullName evidence="2">DUF6192 family protein</fullName>
    </submittedName>
</protein>
<feature type="region of interest" description="Disordered" evidence="1">
    <location>
        <begin position="1"/>
        <end position="61"/>
    </location>
</feature>
<dbReference type="EMBL" id="JBIRGQ010000008">
    <property type="protein sequence ID" value="MFH8550662.1"/>
    <property type="molecule type" value="Genomic_DNA"/>
</dbReference>
<gene>
    <name evidence="2" type="ORF">ACH4F9_37285</name>
</gene>